<evidence type="ECO:0000256" key="2">
    <source>
        <dbReference type="ARBA" id="ARBA00004651"/>
    </source>
</evidence>
<proteinExistence type="inferred from homology"/>
<evidence type="ECO:0000256" key="9">
    <source>
        <dbReference type="SAM" id="Phobius"/>
    </source>
</evidence>
<evidence type="ECO:0000256" key="7">
    <source>
        <dbReference type="ARBA" id="ARBA00023136"/>
    </source>
</evidence>
<dbReference type="Proteomes" id="UP001500631">
    <property type="component" value="Unassembled WGS sequence"/>
</dbReference>
<feature type="transmembrane region" description="Helical" evidence="9">
    <location>
        <begin position="298"/>
        <end position="324"/>
    </location>
</feature>
<feature type="transmembrane region" description="Helical" evidence="9">
    <location>
        <begin position="64"/>
        <end position="87"/>
    </location>
</feature>
<comment type="function">
    <text evidence="1">Part of the ABC transporter complex LptBFG involved in the translocation of lipopolysaccharide (LPS) from the inner membrane to the outer membrane.</text>
</comment>
<sequence>MIKIDRYILWTTFITVIGSLVLLSIIETFFTFLNELGDVGQDDYKITDVLLYLLYDLPVRLNRMIPMGLLLGILIGLGQLASTNELTVMRAAGLSKFRVLCGAIFTVIIMSIFSFLLSENIIPKTSIQAELYQNKQSTNEIVQDGFWAISNSEIVNVSAIHDGNLKNITMFDIEDQSIKSIIQSPNAYLDRRDWIMSDVTTTIFNEESITRQDEGNLTFPNLIDQRILDALIAKPENLSAKNLWRFIRYMEKNGLDSAEYRLAFWTKVFSPFMNFVMLVIVAPLVFSQNRQGNLGMRIFLGIMIGLIIYLATRILSHTILIFGYPPIAGAILPIVVALLIAFILFKFVASK</sequence>
<keyword evidence="6 9" id="KW-1133">Transmembrane helix</keyword>
<comment type="caution">
    <text evidence="10">The sequence shown here is derived from an EMBL/GenBank/DDBJ whole genome shotgun (WGS) entry which is preliminary data.</text>
</comment>
<dbReference type="InterPro" id="IPR005495">
    <property type="entry name" value="LptG/LptF_permease"/>
</dbReference>
<keyword evidence="11" id="KW-1185">Reference proteome</keyword>
<evidence type="ECO:0000256" key="5">
    <source>
        <dbReference type="ARBA" id="ARBA00022692"/>
    </source>
</evidence>
<evidence type="ECO:0000313" key="10">
    <source>
        <dbReference type="EMBL" id="GAA5096620.1"/>
    </source>
</evidence>
<organism evidence="10 11">
    <name type="scientific">Wohlfahrtiimonas larvae</name>
    <dbReference type="NCBI Taxonomy" id="1157986"/>
    <lineage>
        <taxon>Bacteria</taxon>
        <taxon>Pseudomonadati</taxon>
        <taxon>Pseudomonadota</taxon>
        <taxon>Gammaproteobacteria</taxon>
        <taxon>Cardiobacteriales</taxon>
        <taxon>Ignatzschineriaceae</taxon>
        <taxon>Wohlfahrtiimonas</taxon>
    </lineage>
</organism>
<dbReference type="PANTHER" id="PTHR33529">
    <property type="entry name" value="SLR0882 PROTEIN-RELATED"/>
    <property type="match status" value="1"/>
</dbReference>
<dbReference type="InterPro" id="IPR030923">
    <property type="entry name" value="LptG"/>
</dbReference>
<comment type="similarity">
    <text evidence="3">Belongs to the LptF/LptG family.</text>
</comment>
<comment type="subunit">
    <text evidence="8">Component of the lipopolysaccharide transport and assembly complex. The LptBFG transporter is composed of two ATP-binding proteins (LptB) and two transmembrane proteins (LptF and LptG).</text>
</comment>
<evidence type="ECO:0000256" key="4">
    <source>
        <dbReference type="ARBA" id="ARBA00022475"/>
    </source>
</evidence>
<accession>A0ABP9MH89</accession>
<feature type="transmembrane region" description="Helical" evidence="9">
    <location>
        <begin position="330"/>
        <end position="349"/>
    </location>
</feature>
<keyword evidence="5 9" id="KW-0812">Transmembrane</keyword>
<name>A0ABP9MH89_9GAMM</name>
<dbReference type="EMBL" id="BAABKE010000002">
    <property type="protein sequence ID" value="GAA5096620.1"/>
    <property type="molecule type" value="Genomic_DNA"/>
</dbReference>
<dbReference type="NCBIfam" id="TIGR04408">
    <property type="entry name" value="LptG_lptG"/>
    <property type="match status" value="1"/>
</dbReference>
<comment type="subcellular location">
    <subcellularLocation>
        <location evidence="2">Cell membrane</location>
        <topology evidence="2">Multi-pass membrane protein</topology>
    </subcellularLocation>
</comment>
<evidence type="ECO:0000256" key="3">
    <source>
        <dbReference type="ARBA" id="ARBA00007725"/>
    </source>
</evidence>
<evidence type="ECO:0000256" key="1">
    <source>
        <dbReference type="ARBA" id="ARBA00002265"/>
    </source>
</evidence>
<dbReference type="Pfam" id="PF03739">
    <property type="entry name" value="LptF_LptG"/>
    <property type="match status" value="1"/>
</dbReference>
<feature type="transmembrane region" description="Helical" evidence="9">
    <location>
        <begin position="99"/>
        <end position="117"/>
    </location>
</feature>
<gene>
    <name evidence="10" type="primary">lptG</name>
    <name evidence="10" type="ORF">GCM10023338_07230</name>
</gene>
<protein>
    <submittedName>
        <fullName evidence="10">LPS export ABC transporter permease LptG</fullName>
    </submittedName>
</protein>
<feature type="transmembrane region" description="Helical" evidence="9">
    <location>
        <begin position="7"/>
        <end position="26"/>
    </location>
</feature>
<evidence type="ECO:0000313" key="11">
    <source>
        <dbReference type="Proteomes" id="UP001500631"/>
    </source>
</evidence>
<reference evidence="11" key="1">
    <citation type="journal article" date="2019" name="Int. J. Syst. Evol. Microbiol.">
        <title>The Global Catalogue of Microorganisms (GCM) 10K type strain sequencing project: providing services to taxonomists for standard genome sequencing and annotation.</title>
        <authorList>
            <consortium name="The Broad Institute Genomics Platform"/>
            <consortium name="The Broad Institute Genome Sequencing Center for Infectious Disease"/>
            <person name="Wu L."/>
            <person name="Ma J."/>
        </authorList>
    </citation>
    <scope>NUCLEOTIDE SEQUENCE [LARGE SCALE GENOMIC DNA]</scope>
    <source>
        <strain evidence="11">JCM 18424</strain>
    </source>
</reference>
<feature type="transmembrane region" description="Helical" evidence="9">
    <location>
        <begin position="262"/>
        <end position="286"/>
    </location>
</feature>
<evidence type="ECO:0000256" key="8">
    <source>
        <dbReference type="ARBA" id="ARBA00026081"/>
    </source>
</evidence>
<keyword evidence="7 9" id="KW-0472">Membrane</keyword>
<keyword evidence="4" id="KW-1003">Cell membrane</keyword>
<dbReference type="PANTHER" id="PTHR33529:SF2">
    <property type="entry name" value="LIPOPOLYSACCHARIDE EXPORT SYSTEM PERMEASE PROTEIN LPTG"/>
    <property type="match status" value="1"/>
</dbReference>
<evidence type="ECO:0000256" key="6">
    <source>
        <dbReference type="ARBA" id="ARBA00022989"/>
    </source>
</evidence>